<accession>A0A0A9AKH3</accession>
<sequence length="86" mass="9101">MTREGGTKSSFSPLRMFLSATRPRSPTSTRWIARRCSGRPESTSHRSSDAAFSRDSISQPHGTPAAASRCAGADADADAAEARTGM</sequence>
<organism evidence="2">
    <name type="scientific">Arundo donax</name>
    <name type="common">Giant reed</name>
    <name type="synonym">Donax arundinaceus</name>
    <dbReference type="NCBI Taxonomy" id="35708"/>
    <lineage>
        <taxon>Eukaryota</taxon>
        <taxon>Viridiplantae</taxon>
        <taxon>Streptophyta</taxon>
        <taxon>Embryophyta</taxon>
        <taxon>Tracheophyta</taxon>
        <taxon>Spermatophyta</taxon>
        <taxon>Magnoliopsida</taxon>
        <taxon>Liliopsida</taxon>
        <taxon>Poales</taxon>
        <taxon>Poaceae</taxon>
        <taxon>PACMAD clade</taxon>
        <taxon>Arundinoideae</taxon>
        <taxon>Arundineae</taxon>
        <taxon>Arundo</taxon>
    </lineage>
</organism>
<feature type="region of interest" description="Disordered" evidence="1">
    <location>
        <begin position="1"/>
        <end position="86"/>
    </location>
</feature>
<proteinExistence type="predicted"/>
<reference evidence="2" key="1">
    <citation type="submission" date="2014-09" db="EMBL/GenBank/DDBJ databases">
        <authorList>
            <person name="Magalhaes I.L.F."/>
            <person name="Oliveira U."/>
            <person name="Santos F.R."/>
            <person name="Vidigal T.H.D.A."/>
            <person name="Brescovit A.D."/>
            <person name="Santos A.J."/>
        </authorList>
    </citation>
    <scope>NUCLEOTIDE SEQUENCE</scope>
    <source>
        <tissue evidence="2">Shoot tissue taken approximately 20 cm above the soil surface</tissue>
    </source>
</reference>
<reference evidence="2" key="2">
    <citation type="journal article" date="2015" name="Data Brief">
        <title>Shoot transcriptome of the giant reed, Arundo donax.</title>
        <authorList>
            <person name="Barrero R.A."/>
            <person name="Guerrero F.D."/>
            <person name="Moolhuijzen P."/>
            <person name="Goolsby J.A."/>
            <person name="Tidwell J."/>
            <person name="Bellgard S.E."/>
            <person name="Bellgard M.I."/>
        </authorList>
    </citation>
    <scope>NUCLEOTIDE SEQUENCE</scope>
    <source>
        <tissue evidence="2">Shoot tissue taken approximately 20 cm above the soil surface</tissue>
    </source>
</reference>
<evidence type="ECO:0000256" key="1">
    <source>
        <dbReference type="SAM" id="MobiDB-lite"/>
    </source>
</evidence>
<dbReference type="AlphaFoldDB" id="A0A0A9AKH3"/>
<feature type="compositionally biased region" description="Low complexity" evidence="1">
    <location>
        <begin position="65"/>
        <end position="74"/>
    </location>
</feature>
<dbReference type="EMBL" id="GBRH01245711">
    <property type="protein sequence ID" value="JAD52184.1"/>
    <property type="molecule type" value="Transcribed_RNA"/>
</dbReference>
<protein>
    <submittedName>
        <fullName evidence="2">Uncharacterized protein</fullName>
    </submittedName>
</protein>
<evidence type="ECO:0000313" key="2">
    <source>
        <dbReference type="EMBL" id="JAD52184.1"/>
    </source>
</evidence>
<name>A0A0A9AKH3_ARUDO</name>